<name>A0ABQ4DRP5_9ACTN</name>
<dbReference type="RefSeq" id="WP_203863832.1">
    <property type="nucleotide sequence ID" value="NZ_BONW01000001.1"/>
</dbReference>
<evidence type="ECO:0000256" key="1">
    <source>
        <dbReference type="SAM" id="Phobius"/>
    </source>
</evidence>
<dbReference type="Proteomes" id="UP000646749">
    <property type="component" value="Unassembled WGS sequence"/>
</dbReference>
<accession>A0ABQ4DRP5</accession>
<dbReference type="EMBL" id="BONW01000001">
    <property type="protein sequence ID" value="GIG85114.1"/>
    <property type="molecule type" value="Genomic_DNA"/>
</dbReference>
<proteinExistence type="predicted"/>
<keyword evidence="3" id="KW-1185">Reference proteome</keyword>
<evidence type="ECO:0000313" key="3">
    <source>
        <dbReference type="Proteomes" id="UP000646749"/>
    </source>
</evidence>
<keyword evidence="1" id="KW-0472">Membrane</keyword>
<organism evidence="2 3">
    <name type="scientific">Plantactinospora endophytica</name>
    <dbReference type="NCBI Taxonomy" id="673535"/>
    <lineage>
        <taxon>Bacteria</taxon>
        <taxon>Bacillati</taxon>
        <taxon>Actinomycetota</taxon>
        <taxon>Actinomycetes</taxon>
        <taxon>Micromonosporales</taxon>
        <taxon>Micromonosporaceae</taxon>
        <taxon>Plantactinospora</taxon>
    </lineage>
</organism>
<protein>
    <submittedName>
        <fullName evidence="2">Uncharacterized protein</fullName>
    </submittedName>
</protein>
<reference evidence="2 3" key="1">
    <citation type="submission" date="2021-01" db="EMBL/GenBank/DDBJ databases">
        <title>Whole genome shotgun sequence of Plantactinospora endophytica NBRC 110450.</title>
        <authorList>
            <person name="Komaki H."/>
            <person name="Tamura T."/>
        </authorList>
    </citation>
    <scope>NUCLEOTIDE SEQUENCE [LARGE SCALE GENOMIC DNA]</scope>
    <source>
        <strain evidence="2 3">NBRC 110450</strain>
    </source>
</reference>
<gene>
    <name evidence="2" type="ORF">Pen02_00500</name>
</gene>
<sequence>MTASTPDHGPRDQHNHSSGIFVGRDLNIETLDAKTKALLAKLSKDAPALANLLATALRDGVISPDVAFALGAAARSINEDVASLLYRASRCINEDVAHMLRRAGESINPEVAQQISTASTTLEQALREFTDLTGRIRSATSSLRNTSSEIREWERVADAMDVAAQNMAYAAQAQESSTVGWSWKSFGWGAGVCLFAIITILVLWTAGVHK</sequence>
<keyword evidence="1" id="KW-1133">Transmembrane helix</keyword>
<evidence type="ECO:0000313" key="2">
    <source>
        <dbReference type="EMBL" id="GIG85114.1"/>
    </source>
</evidence>
<feature type="transmembrane region" description="Helical" evidence="1">
    <location>
        <begin position="186"/>
        <end position="206"/>
    </location>
</feature>
<keyword evidence="1" id="KW-0812">Transmembrane</keyword>
<comment type="caution">
    <text evidence="2">The sequence shown here is derived from an EMBL/GenBank/DDBJ whole genome shotgun (WGS) entry which is preliminary data.</text>
</comment>